<reference evidence="6" key="2">
    <citation type="submission" date="2013-06" db="EMBL/GenBank/DDBJ databases">
        <title>Draft genome sequence of Clostridium hylemonae (DSM 15053).</title>
        <authorList>
            <person name="Sudarsanam P."/>
            <person name="Ley R."/>
            <person name="Guruge J."/>
            <person name="Turnbaugh P.J."/>
            <person name="Mahowald M."/>
            <person name="Liep D."/>
            <person name="Gordon J."/>
        </authorList>
    </citation>
    <scope>NUCLEOTIDE SEQUENCE</scope>
    <source>
        <strain evidence="6">DSM 15053</strain>
    </source>
</reference>
<dbReference type="STRING" id="553973.CLOHYLEM_07527"/>
<feature type="domain" description="Periplasmic binding protein" evidence="5">
    <location>
        <begin position="43"/>
        <end position="295"/>
    </location>
</feature>
<dbReference type="GO" id="GO:0030313">
    <property type="term" value="C:cell envelope"/>
    <property type="evidence" value="ECO:0007669"/>
    <property type="project" value="UniProtKB-SubCell"/>
</dbReference>
<dbReference type="InterPro" id="IPR025997">
    <property type="entry name" value="SBP_2_dom"/>
</dbReference>
<protein>
    <recommendedName>
        <fullName evidence="5">Periplasmic binding protein domain-containing protein</fullName>
    </recommendedName>
</protein>
<dbReference type="InterPro" id="IPR028082">
    <property type="entry name" value="Peripla_BP_I"/>
</dbReference>
<dbReference type="CDD" id="cd01536">
    <property type="entry name" value="PBP1_ABC_sugar_binding-like"/>
    <property type="match status" value="1"/>
</dbReference>
<feature type="chain" id="PRO_5030166761" description="Periplasmic binding protein domain-containing protein" evidence="4">
    <location>
        <begin position="25"/>
        <end position="322"/>
    </location>
</feature>
<dbReference type="OrthoDB" id="9769193at2"/>
<evidence type="ECO:0000256" key="4">
    <source>
        <dbReference type="SAM" id="SignalP"/>
    </source>
</evidence>
<comment type="subcellular location">
    <subcellularLocation>
        <location evidence="1">Cell envelope</location>
    </subcellularLocation>
</comment>
<dbReference type="Pfam" id="PF13407">
    <property type="entry name" value="Peripla_BP_4"/>
    <property type="match status" value="1"/>
</dbReference>
<accession>C0C5Z0</accession>
<dbReference type="EMBL" id="ABYI02000041">
    <property type="protein sequence ID" value="EEG72524.1"/>
    <property type="molecule type" value="Genomic_DNA"/>
</dbReference>
<dbReference type="HOGENOM" id="CLU_037628_3_7_9"/>
<dbReference type="eggNOG" id="COG1879">
    <property type="taxonomic scope" value="Bacteria"/>
</dbReference>
<evidence type="ECO:0000256" key="1">
    <source>
        <dbReference type="ARBA" id="ARBA00004196"/>
    </source>
</evidence>
<dbReference type="Gene3D" id="3.40.50.2300">
    <property type="match status" value="2"/>
</dbReference>
<feature type="signal peptide" evidence="4">
    <location>
        <begin position="1"/>
        <end position="24"/>
    </location>
</feature>
<evidence type="ECO:0000256" key="2">
    <source>
        <dbReference type="ARBA" id="ARBA00007639"/>
    </source>
</evidence>
<dbReference type="PANTHER" id="PTHR46847:SF1">
    <property type="entry name" value="D-ALLOSE-BINDING PERIPLASMIC PROTEIN-RELATED"/>
    <property type="match status" value="1"/>
</dbReference>
<gene>
    <name evidence="6" type="ORF">CLOHYLEM_07527</name>
</gene>
<dbReference type="RefSeq" id="WP_006444873.1">
    <property type="nucleotide sequence ID" value="NZ_CP036524.1"/>
</dbReference>
<reference evidence="6" key="1">
    <citation type="submission" date="2009-02" db="EMBL/GenBank/DDBJ databases">
        <authorList>
            <person name="Fulton L."/>
            <person name="Clifton S."/>
            <person name="Fulton B."/>
            <person name="Xu J."/>
            <person name="Minx P."/>
            <person name="Pepin K.H."/>
            <person name="Johnson M."/>
            <person name="Bhonagiri V."/>
            <person name="Nash W.E."/>
            <person name="Mardis E.R."/>
            <person name="Wilson R.K."/>
        </authorList>
    </citation>
    <scope>NUCLEOTIDE SEQUENCE [LARGE SCALE GENOMIC DNA]</scope>
    <source>
        <strain evidence="6">DSM 15053</strain>
    </source>
</reference>
<comment type="similarity">
    <text evidence="2">Belongs to the bacterial solute-binding protein 2 family.</text>
</comment>
<comment type="caution">
    <text evidence="6">The sequence shown here is derived from an EMBL/GenBank/DDBJ whole genome shotgun (WGS) entry which is preliminary data.</text>
</comment>
<sequence length="322" mass="35052">MPGKITRVCFVICLSCFLAACSFAGSLGEDTAHKEKTAKGMKIGVCMSDMTHTTFIEMLDQMHRKADKLGVEIIEFSSDSDPGNMVEGLENFIAAGCDAIIFQNFDQDASEYVVSEAVKKGIIVISYDNYSDAATYVYVADNEKLGFAIGHMAGDWINENLGGRANVAICDYSLINFLNNRADYIEEGIRERAPESKIVARQDAGLLDQGVNFGEILLQAHPDVNVVAGVNDNGVLGVKEAFESAHKTGPSIAMFGCDATEEGIKAIREDSVFRGTVYFDLKQAGEDMFMAAVNAYLGDPGEKRVVTFQMVPIMKDNLDIVK</sequence>
<evidence type="ECO:0000313" key="6">
    <source>
        <dbReference type="EMBL" id="EEG72524.1"/>
    </source>
</evidence>
<dbReference type="PANTHER" id="PTHR46847">
    <property type="entry name" value="D-ALLOSE-BINDING PERIPLASMIC PROTEIN-RELATED"/>
    <property type="match status" value="1"/>
</dbReference>
<name>C0C5Z0_9FIRM</name>
<evidence type="ECO:0000313" key="7">
    <source>
        <dbReference type="Proteomes" id="UP000004893"/>
    </source>
</evidence>
<organism evidence="6 7">
    <name type="scientific">[Clostridium] hylemonae DSM 15053</name>
    <dbReference type="NCBI Taxonomy" id="553973"/>
    <lineage>
        <taxon>Bacteria</taxon>
        <taxon>Bacillati</taxon>
        <taxon>Bacillota</taxon>
        <taxon>Clostridia</taxon>
        <taxon>Lachnospirales</taxon>
        <taxon>Lachnospiraceae</taxon>
    </lineage>
</organism>
<proteinExistence type="inferred from homology"/>
<evidence type="ECO:0000256" key="3">
    <source>
        <dbReference type="ARBA" id="ARBA00022729"/>
    </source>
</evidence>
<dbReference type="SUPFAM" id="SSF53822">
    <property type="entry name" value="Periplasmic binding protein-like I"/>
    <property type="match status" value="1"/>
</dbReference>
<keyword evidence="3 4" id="KW-0732">Signal</keyword>
<dbReference type="PROSITE" id="PS51257">
    <property type="entry name" value="PROKAR_LIPOPROTEIN"/>
    <property type="match status" value="1"/>
</dbReference>
<dbReference type="AlphaFoldDB" id="C0C5Z0"/>
<evidence type="ECO:0000259" key="5">
    <source>
        <dbReference type="Pfam" id="PF13407"/>
    </source>
</evidence>
<dbReference type="Proteomes" id="UP000004893">
    <property type="component" value="Unassembled WGS sequence"/>
</dbReference>
<keyword evidence="7" id="KW-1185">Reference proteome</keyword>
<dbReference type="GO" id="GO:0030246">
    <property type="term" value="F:carbohydrate binding"/>
    <property type="evidence" value="ECO:0007669"/>
    <property type="project" value="UniProtKB-ARBA"/>
</dbReference>